<dbReference type="PANTHER" id="PTHR10872:SF2">
    <property type="entry name" value="LNK, ISOFORM D"/>
    <property type="match status" value="1"/>
</dbReference>
<reference evidence="2 3" key="2">
    <citation type="submission" date="2018-11" db="EMBL/GenBank/DDBJ databases">
        <authorList>
            <consortium name="Pathogen Informatics"/>
        </authorList>
    </citation>
    <scope>NUCLEOTIDE SEQUENCE [LARGE SCALE GENOMIC DNA]</scope>
</reference>
<evidence type="ECO:0000313" key="2">
    <source>
        <dbReference type="EMBL" id="VDP52106.1"/>
    </source>
</evidence>
<dbReference type="Gene3D" id="2.30.29.30">
    <property type="entry name" value="Pleckstrin-homology domain (PH domain)/Phosphotyrosine-binding domain (PTB)"/>
    <property type="match status" value="1"/>
</dbReference>
<dbReference type="SUPFAM" id="SSF50729">
    <property type="entry name" value="PH domain-like"/>
    <property type="match status" value="1"/>
</dbReference>
<dbReference type="PANTHER" id="PTHR10872">
    <property type="entry name" value="SH2B ADAPTER PROTEIN"/>
    <property type="match status" value="1"/>
</dbReference>
<proteinExistence type="predicted"/>
<dbReference type="EMBL" id="UZAM01018987">
    <property type="protein sequence ID" value="VDP52106.1"/>
    <property type="molecule type" value="Genomic_DNA"/>
</dbReference>
<keyword evidence="3" id="KW-1185">Reference proteome</keyword>
<dbReference type="WBParaSite" id="SBAD_0001323901-mRNA-1">
    <property type="protein sequence ID" value="SBAD_0001323901-mRNA-1"/>
    <property type="gene ID" value="SBAD_0001323901"/>
</dbReference>
<sequence>MEHSSRKKNLLSRLSCSRVKQTLFGKAPSSNVASALHLDGGTHKPFGGLSRRSKSKTNFSTTKTVVEVIREGIVNYVCGRDLDGKNWEKGRMVLVKTVGGYLLEFYSPPKASKPKNGIFCFFISEARETTVLETPYHQSTFVLKVCVMIYVYLEFVITDD</sequence>
<evidence type="ECO:0000313" key="4">
    <source>
        <dbReference type="WBParaSite" id="SBAD_0001323901-mRNA-1"/>
    </source>
</evidence>
<dbReference type="GO" id="GO:0005886">
    <property type="term" value="C:plasma membrane"/>
    <property type="evidence" value="ECO:0007669"/>
    <property type="project" value="TreeGrafter"/>
</dbReference>
<protein>
    <submittedName>
        <fullName evidence="4">DUF5641 domain-containing protein</fullName>
    </submittedName>
</protein>
<dbReference type="Proteomes" id="UP000270296">
    <property type="component" value="Unassembled WGS sequence"/>
</dbReference>
<dbReference type="InterPro" id="IPR011993">
    <property type="entry name" value="PH-like_dom_sf"/>
</dbReference>
<dbReference type="AlphaFoldDB" id="A0A183JAC8"/>
<dbReference type="GO" id="GO:0035556">
    <property type="term" value="P:intracellular signal transduction"/>
    <property type="evidence" value="ECO:0007669"/>
    <property type="project" value="TreeGrafter"/>
</dbReference>
<name>A0A183JAC8_9BILA</name>
<gene>
    <name evidence="2" type="ORF">SBAD_LOCUS12826</name>
</gene>
<dbReference type="OrthoDB" id="10047184at2759"/>
<dbReference type="GO" id="GO:0005068">
    <property type="term" value="F:transmembrane receptor protein tyrosine kinase adaptor activity"/>
    <property type="evidence" value="ECO:0007669"/>
    <property type="project" value="TreeGrafter"/>
</dbReference>
<dbReference type="InterPro" id="IPR030523">
    <property type="entry name" value="SH2B"/>
</dbReference>
<accession>A0A183JAC8</accession>
<keyword evidence="1" id="KW-0597">Phosphoprotein</keyword>
<reference evidence="4" key="1">
    <citation type="submission" date="2016-06" db="UniProtKB">
        <authorList>
            <consortium name="WormBaseParasite"/>
        </authorList>
    </citation>
    <scope>IDENTIFICATION</scope>
</reference>
<evidence type="ECO:0000313" key="3">
    <source>
        <dbReference type="Proteomes" id="UP000270296"/>
    </source>
</evidence>
<evidence type="ECO:0000256" key="1">
    <source>
        <dbReference type="ARBA" id="ARBA00022553"/>
    </source>
</evidence>
<organism evidence="4">
    <name type="scientific">Soboliphyme baturini</name>
    <dbReference type="NCBI Taxonomy" id="241478"/>
    <lineage>
        <taxon>Eukaryota</taxon>
        <taxon>Metazoa</taxon>
        <taxon>Ecdysozoa</taxon>
        <taxon>Nematoda</taxon>
        <taxon>Enoplea</taxon>
        <taxon>Dorylaimia</taxon>
        <taxon>Dioctophymatida</taxon>
        <taxon>Dioctophymatoidea</taxon>
        <taxon>Soboliphymatidae</taxon>
        <taxon>Soboliphyme</taxon>
    </lineage>
</organism>